<gene>
    <name evidence="10" type="ORF">E4099_22755</name>
</gene>
<comment type="subcellular location">
    <subcellularLocation>
        <location evidence="1 7">Cell membrane</location>
        <topology evidence="1 7">Multi-pass membrane protein</topology>
    </subcellularLocation>
</comment>
<feature type="transmembrane region" description="Helical" evidence="7">
    <location>
        <begin position="313"/>
        <end position="332"/>
    </location>
</feature>
<evidence type="ECO:0000256" key="8">
    <source>
        <dbReference type="SAM" id="MobiDB-lite"/>
    </source>
</evidence>
<evidence type="ECO:0000259" key="9">
    <source>
        <dbReference type="PROSITE" id="PS50928"/>
    </source>
</evidence>
<dbReference type="InterPro" id="IPR000515">
    <property type="entry name" value="MetI-like"/>
</dbReference>
<name>A0A4Z0GQI3_9ACTN</name>
<organism evidence="10 11">
    <name type="scientific">Streptomyces palmae</name>
    <dbReference type="NCBI Taxonomy" id="1701085"/>
    <lineage>
        <taxon>Bacteria</taxon>
        <taxon>Bacillati</taxon>
        <taxon>Actinomycetota</taxon>
        <taxon>Actinomycetes</taxon>
        <taxon>Kitasatosporales</taxon>
        <taxon>Streptomycetaceae</taxon>
        <taxon>Streptomyces</taxon>
    </lineage>
</organism>
<evidence type="ECO:0000256" key="3">
    <source>
        <dbReference type="ARBA" id="ARBA00022475"/>
    </source>
</evidence>
<dbReference type="CDD" id="cd06261">
    <property type="entry name" value="TM_PBP2"/>
    <property type="match status" value="1"/>
</dbReference>
<accession>A0A4Z0GQI3</accession>
<evidence type="ECO:0000256" key="7">
    <source>
        <dbReference type="RuleBase" id="RU363032"/>
    </source>
</evidence>
<dbReference type="InterPro" id="IPR051393">
    <property type="entry name" value="ABC_transporter_permease"/>
</dbReference>
<evidence type="ECO:0000256" key="6">
    <source>
        <dbReference type="ARBA" id="ARBA00023136"/>
    </source>
</evidence>
<dbReference type="InterPro" id="IPR035906">
    <property type="entry name" value="MetI-like_sf"/>
</dbReference>
<dbReference type="GO" id="GO:0055085">
    <property type="term" value="P:transmembrane transport"/>
    <property type="evidence" value="ECO:0007669"/>
    <property type="project" value="InterPro"/>
</dbReference>
<keyword evidence="11" id="KW-1185">Reference proteome</keyword>
<dbReference type="GO" id="GO:0005886">
    <property type="term" value="C:plasma membrane"/>
    <property type="evidence" value="ECO:0007669"/>
    <property type="project" value="UniProtKB-SubCell"/>
</dbReference>
<feature type="region of interest" description="Disordered" evidence="8">
    <location>
        <begin position="1"/>
        <end position="37"/>
    </location>
</feature>
<keyword evidence="2 7" id="KW-0813">Transport</keyword>
<dbReference type="Gene3D" id="1.10.3720.10">
    <property type="entry name" value="MetI-like"/>
    <property type="match status" value="1"/>
</dbReference>
<dbReference type="EMBL" id="SRID01000256">
    <property type="protein sequence ID" value="TGA98792.1"/>
    <property type="molecule type" value="Genomic_DNA"/>
</dbReference>
<dbReference type="PANTHER" id="PTHR30193">
    <property type="entry name" value="ABC TRANSPORTER PERMEASE PROTEIN"/>
    <property type="match status" value="1"/>
</dbReference>
<evidence type="ECO:0000256" key="2">
    <source>
        <dbReference type="ARBA" id="ARBA00022448"/>
    </source>
</evidence>
<dbReference type="PROSITE" id="PS50928">
    <property type="entry name" value="ABC_TM1"/>
    <property type="match status" value="1"/>
</dbReference>
<keyword evidence="3" id="KW-1003">Cell membrane</keyword>
<evidence type="ECO:0000256" key="4">
    <source>
        <dbReference type="ARBA" id="ARBA00022692"/>
    </source>
</evidence>
<dbReference type="SUPFAM" id="SSF161098">
    <property type="entry name" value="MetI-like"/>
    <property type="match status" value="1"/>
</dbReference>
<feature type="transmembrane region" description="Helical" evidence="7">
    <location>
        <begin position="149"/>
        <end position="171"/>
    </location>
</feature>
<reference evidence="10 11" key="1">
    <citation type="submission" date="2019-03" db="EMBL/GenBank/DDBJ databases">
        <authorList>
            <person name="Gonzalez-Pimentel J.L."/>
        </authorList>
    </citation>
    <scope>NUCLEOTIDE SEQUENCE [LARGE SCALE GENOMIC DNA]</scope>
    <source>
        <strain evidence="10 11">JCM 31289</strain>
    </source>
</reference>
<dbReference type="RefSeq" id="WP_135340969.1">
    <property type="nucleotide sequence ID" value="NZ_JBHLTX010000051.1"/>
</dbReference>
<feature type="domain" description="ABC transmembrane type-1" evidence="9">
    <location>
        <begin position="112"/>
        <end position="329"/>
    </location>
</feature>
<keyword evidence="6 7" id="KW-0472">Membrane</keyword>
<dbReference type="PANTHER" id="PTHR30193:SF37">
    <property type="entry name" value="INNER MEMBRANE ABC TRANSPORTER PERMEASE PROTEIN YCJO"/>
    <property type="match status" value="1"/>
</dbReference>
<proteinExistence type="inferred from homology"/>
<feature type="compositionally biased region" description="Low complexity" evidence="8">
    <location>
        <begin position="8"/>
        <end position="23"/>
    </location>
</feature>
<evidence type="ECO:0000256" key="5">
    <source>
        <dbReference type="ARBA" id="ARBA00022989"/>
    </source>
</evidence>
<sequence>MTRPFGSTAGAAAPPADQGGTAQRPVAKTPDPAGPRRRAWRSRRYRWDIKYSPYAFVAPFFVFFAAFGLFPLLYTGWASLHRVELTDPTHMEWVGMHNYSRLWDDEFFWNALRNTFTIGLMSTVPQLLMALGLAHLLNYRLRGSTFFRVAILTPYATSVAAATLVFVLLFGRDYGMVNWALGLVGIDHIDWQNGSWTSQIAVSSIVVWRWTGYNALIYLAAMQAVPDDLYESAALDGASRWQQFLHVTIPSLRPTILFTVVVSTIGATQLFGEPLLFNGAAGATGGADHQYQTLGLYLYEQGWVNLHLGRASAIAWTMFLILLLIAAVNAVIARRLRKSQ</sequence>
<dbReference type="AlphaFoldDB" id="A0A4Z0GQI3"/>
<evidence type="ECO:0000256" key="1">
    <source>
        <dbReference type="ARBA" id="ARBA00004651"/>
    </source>
</evidence>
<protein>
    <submittedName>
        <fullName evidence="10">Sugar ABC transporter permease</fullName>
    </submittedName>
</protein>
<dbReference type="Proteomes" id="UP000297948">
    <property type="component" value="Unassembled WGS sequence"/>
</dbReference>
<feature type="transmembrane region" description="Helical" evidence="7">
    <location>
        <begin position="116"/>
        <end position="137"/>
    </location>
</feature>
<dbReference type="Pfam" id="PF00528">
    <property type="entry name" value="BPD_transp_1"/>
    <property type="match status" value="1"/>
</dbReference>
<evidence type="ECO:0000313" key="10">
    <source>
        <dbReference type="EMBL" id="TGA98792.1"/>
    </source>
</evidence>
<evidence type="ECO:0000313" key="11">
    <source>
        <dbReference type="Proteomes" id="UP000297948"/>
    </source>
</evidence>
<keyword evidence="4 7" id="KW-0812">Transmembrane</keyword>
<keyword evidence="5 7" id="KW-1133">Transmembrane helix</keyword>
<comment type="caution">
    <text evidence="10">The sequence shown here is derived from an EMBL/GenBank/DDBJ whole genome shotgun (WGS) entry which is preliminary data.</text>
</comment>
<feature type="transmembrane region" description="Helical" evidence="7">
    <location>
        <begin position="51"/>
        <end position="74"/>
    </location>
</feature>
<comment type="similarity">
    <text evidence="7">Belongs to the binding-protein-dependent transport system permease family.</text>
</comment>
<dbReference type="OrthoDB" id="4319190at2"/>